<dbReference type="InterPro" id="IPR029044">
    <property type="entry name" value="Nucleotide-diphossugar_trans"/>
</dbReference>
<keyword evidence="3" id="KW-0808">Transferase</keyword>
<dbReference type="KEGG" id="orp:MOP44_13490"/>
<reference evidence="5" key="1">
    <citation type="submission" date="2021-04" db="EMBL/GenBank/DDBJ databases">
        <title>Phylogenetic analysis of Acidobacteriaceae.</title>
        <authorList>
            <person name="Qiu L."/>
            <person name="Zhang Q."/>
        </authorList>
    </citation>
    <scope>NUCLEOTIDE SEQUENCE</scope>
    <source>
        <strain evidence="5">DSM 25168</strain>
    </source>
</reference>
<evidence type="ECO:0000259" key="4">
    <source>
        <dbReference type="Pfam" id="PF00535"/>
    </source>
</evidence>
<sequence length="321" mass="35561">MMDELQLEARSAGSGLAAYVLVTPARNEAQFIGQTIEAVVAQTVRPLKWAIVSDGSTDGTDEIVSRYAAEHAWIELVRMPERTERHFAGKALAVRAGAERMVGLPYEVIASLDGDIAFEADHFEFLLRKLKGDARLGIVGTPYRDTANETYDFRFVSTDHVSGACQVFRRTCWEEIGGYALSKGGAIDSIATLTARSKGWKTRTFPEKMALHHRVVGTAENSQMKSRFILGKRDWMVGNSAVWQLFRGLRQMTQRPYVVRGAAVMAGYVWAACTGVERPVPAELRALRRKEQMEQLGRFFRGKTGAESAANTGEHSTQAAR</sequence>
<keyword evidence="6" id="KW-1185">Reference proteome</keyword>
<dbReference type="AlphaFoldDB" id="A0A9J7BWB6"/>
<evidence type="ECO:0000256" key="2">
    <source>
        <dbReference type="ARBA" id="ARBA00022676"/>
    </source>
</evidence>
<evidence type="ECO:0000256" key="1">
    <source>
        <dbReference type="ARBA" id="ARBA00006739"/>
    </source>
</evidence>
<dbReference type="GO" id="GO:0016757">
    <property type="term" value="F:glycosyltransferase activity"/>
    <property type="evidence" value="ECO:0007669"/>
    <property type="project" value="UniProtKB-KW"/>
</dbReference>
<evidence type="ECO:0000256" key="3">
    <source>
        <dbReference type="ARBA" id="ARBA00022679"/>
    </source>
</evidence>
<organism evidence="5 6">
    <name type="scientific">Occallatibacter riparius</name>
    <dbReference type="NCBI Taxonomy" id="1002689"/>
    <lineage>
        <taxon>Bacteria</taxon>
        <taxon>Pseudomonadati</taxon>
        <taxon>Acidobacteriota</taxon>
        <taxon>Terriglobia</taxon>
        <taxon>Terriglobales</taxon>
        <taxon>Acidobacteriaceae</taxon>
        <taxon>Occallatibacter</taxon>
    </lineage>
</organism>
<dbReference type="Pfam" id="PF00535">
    <property type="entry name" value="Glycos_transf_2"/>
    <property type="match status" value="1"/>
</dbReference>
<comment type="similarity">
    <text evidence="1">Belongs to the glycosyltransferase 2 family.</text>
</comment>
<proteinExistence type="inferred from homology"/>
<dbReference type="PANTHER" id="PTHR43630:SF1">
    <property type="entry name" value="POLY-BETA-1,6-N-ACETYL-D-GLUCOSAMINE SYNTHASE"/>
    <property type="match status" value="1"/>
</dbReference>
<evidence type="ECO:0000313" key="5">
    <source>
        <dbReference type="EMBL" id="UWZ86928.1"/>
    </source>
</evidence>
<dbReference type="SUPFAM" id="SSF53448">
    <property type="entry name" value="Nucleotide-diphospho-sugar transferases"/>
    <property type="match status" value="1"/>
</dbReference>
<gene>
    <name evidence="5" type="ORF">MOP44_13490</name>
</gene>
<evidence type="ECO:0000313" key="6">
    <source>
        <dbReference type="Proteomes" id="UP001059380"/>
    </source>
</evidence>
<dbReference type="CDD" id="cd00761">
    <property type="entry name" value="Glyco_tranf_GTA_type"/>
    <property type="match status" value="1"/>
</dbReference>
<name>A0A9J7BWB6_9BACT</name>
<accession>A0A9J7BWB6</accession>
<protein>
    <submittedName>
        <fullName evidence="5">Glycosyltransferase family 2 protein</fullName>
    </submittedName>
</protein>
<dbReference type="RefSeq" id="WP_260796567.1">
    <property type="nucleotide sequence ID" value="NZ_CP093313.1"/>
</dbReference>
<feature type="domain" description="Glycosyltransferase 2-like" evidence="4">
    <location>
        <begin position="22"/>
        <end position="152"/>
    </location>
</feature>
<dbReference type="Proteomes" id="UP001059380">
    <property type="component" value="Chromosome"/>
</dbReference>
<dbReference type="PANTHER" id="PTHR43630">
    <property type="entry name" value="POLY-BETA-1,6-N-ACETYL-D-GLUCOSAMINE SYNTHASE"/>
    <property type="match status" value="1"/>
</dbReference>
<dbReference type="InterPro" id="IPR001173">
    <property type="entry name" value="Glyco_trans_2-like"/>
</dbReference>
<keyword evidence="2" id="KW-0328">Glycosyltransferase</keyword>
<dbReference type="Gene3D" id="3.90.550.10">
    <property type="entry name" value="Spore Coat Polysaccharide Biosynthesis Protein SpsA, Chain A"/>
    <property type="match status" value="1"/>
</dbReference>
<dbReference type="EMBL" id="CP093313">
    <property type="protein sequence ID" value="UWZ86928.1"/>
    <property type="molecule type" value="Genomic_DNA"/>
</dbReference>